<proteinExistence type="predicted"/>
<dbReference type="Gene3D" id="3.40.50.1820">
    <property type="entry name" value="alpha/beta hydrolase"/>
    <property type="match status" value="1"/>
</dbReference>
<dbReference type="EMBL" id="JQCE01000064">
    <property type="protein sequence ID" value="KRO15537.1"/>
    <property type="molecule type" value="Genomic_DNA"/>
</dbReference>
<dbReference type="PATRIC" id="fig|1293598.4.peg.2409"/>
<dbReference type="PANTHER" id="PTHR48098:SF1">
    <property type="entry name" value="DIACYLGLYCEROL ACYLTRANSFERASE_MYCOLYLTRANSFERASE AG85A"/>
    <property type="match status" value="1"/>
</dbReference>
<dbReference type="AlphaFoldDB" id="A0A0R2MPE2"/>
<gene>
    <name evidence="1" type="ORF">IV56_GL002306</name>
</gene>
<dbReference type="GO" id="GO:0016747">
    <property type="term" value="F:acyltransferase activity, transferring groups other than amino-acyl groups"/>
    <property type="evidence" value="ECO:0007669"/>
    <property type="project" value="TreeGrafter"/>
</dbReference>
<comment type="caution">
    <text evidence="1">The sequence shown here is derived from an EMBL/GenBank/DDBJ whole genome shotgun (WGS) entry which is preliminary data.</text>
</comment>
<dbReference type="Proteomes" id="UP000050969">
    <property type="component" value="Unassembled WGS sequence"/>
</dbReference>
<dbReference type="Pfam" id="PF00756">
    <property type="entry name" value="Esterase"/>
    <property type="match status" value="1"/>
</dbReference>
<reference evidence="1 2" key="1">
    <citation type="journal article" date="2015" name="Genome Announc.">
        <title>Expanding the biotechnology potential of lactobacilli through comparative genomics of 213 strains and associated genera.</title>
        <authorList>
            <person name="Sun Z."/>
            <person name="Harris H.M."/>
            <person name="McCann A."/>
            <person name="Guo C."/>
            <person name="Argimon S."/>
            <person name="Zhang W."/>
            <person name="Yang X."/>
            <person name="Jeffery I.B."/>
            <person name="Cooney J.C."/>
            <person name="Kagawa T.F."/>
            <person name="Liu W."/>
            <person name="Song Y."/>
            <person name="Salvetti E."/>
            <person name="Wrobel A."/>
            <person name="Rasinkangas P."/>
            <person name="Parkhill J."/>
            <person name="Rea M.C."/>
            <person name="O'Sullivan O."/>
            <person name="Ritari J."/>
            <person name="Douillard F.P."/>
            <person name="Paul Ross R."/>
            <person name="Yang R."/>
            <person name="Briner A.E."/>
            <person name="Felis G.E."/>
            <person name="de Vos W.M."/>
            <person name="Barrangou R."/>
            <person name="Klaenhammer T.R."/>
            <person name="Caufield P.W."/>
            <person name="Cui Y."/>
            <person name="Zhang H."/>
            <person name="O'Toole P.W."/>
        </authorList>
    </citation>
    <scope>NUCLEOTIDE SEQUENCE [LARGE SCALE GENOMIC DNA]</scope>
    <source>
        <strain evidence="1 2">DSM 24301</strain>
    </source>
</reference>
<organism evidence="1 2">
    <name type="scientific">Lacticaseibacillus saniviri JCM 17471 = DSM 24301</name>
    <dbReference type="NCBI Taxonomy" id="1293598"/>
    <lineage>
        <taxon>Bacteria</taxon>
        <taxon>Bacillati</taxon>
        <taxon>Bacillota</taxon>
        <taxon>Bacilli</taxon>
        <taxon>Lactobacillales</taxon>
        <taxon>Lactobacillaceae</taxon>
        <taxon>Lacticaseibacillus</taxon>
    </lineage>
</organism>
<keyword evidence="2" id="KW-1185">Reference proteome</keyword>
<dbReference type="InterPro" id="IPR000801">
    <property type="entry name" value="Esterase-like"/>
</dbReference>
<protein>
    <submittedName>
        <fullName evidence="1">Esterase family protein</fullName>
    </submittedName>
</protein>
<accession>A0A0R2MPE2</accession>
<sequence>MVGLLVLAGCSSGKAKATAAAPTSKVVTTTVYSKQMHLDWNYDVYLPAHYDPAGSKRYPVVYMLHGLYGNHRNLLERFNSQQMLDGSMHRLNSDAIVVFVDGFNSFYVNQKNGLKMESAIMKDLVPTIDKTYKVSKSAQDHAIGGISMGGYGAARLALKYPEYFSKALLISPSVWTKLAKTNPIRMNMHAFTDGKTNWSDKVYDQLFPTQYIDAKSQNTKFYIETTADDTTVPIKDVNKFVTDLKQKGITPKYVKDTGDNHNWTYWTKATPNAYNWVLNEFKK</sequence>
<evidence type="ECO:0000313" key="2">
    <source>
        <dbReference type="Proteomes" id="UP000050969"/>
    </source>
</evidence>
<name>A0A0R2MPE2_9LACO</name>
<evidence type="ECO:0000313" key="1">
    <source>
        <dbReference type="EMBL" id="KRO15537.1"/>
    </source>
</evidence>
<dbReference type="InterPro" id="IPR029058">
    <property type="entry name" value="AB_hydrolase_fold"/>
</dbReference>
<dbReference type="PANTHER" id="PTHR48098">
    <property type="entry name" value="ENTEROCHELIN ESTERASE-RELATED"/>
    <property type="match status" value="1"/>
</dbReference>
<dbReference type="SUPFAM" id="SSF53474">
    <property type="entry name" value="alpha/beta-Hydrolases"/>
    <property type="match status" value="1"/>
</dbReference>
<dbReference type="InterPro" id="IPR050583">
    <property type="entry name" value="Mycobacterial_A85_antigen"/>
</dbReference>
<dbReference type="STRING" id="1293598.IV56_GL002306"/>